<evidence type="ECO:0000313" key="2">
    <source>
        <dbReference type="EMBL" id="MBB4028166.1"/>
    </source>
</evidence>
<dbReference type="Proteomes" id="UP000546007">
    <property type="component" value="Unassembled WGS sequence"/>
</dbReference>
<evidence type="ECO:0000313" key="3">
    <source>
        <dbReference type="Proteomes" id="UP000546007"/>
    </source>
</evidence>
<proteinExistence type="predicted"/>
<evidence type="ECO:0000256" key="1">
    <source>
        <dbReference type="SAM" id="MobiDB-lite"/>
    </source>
</evidence>
<reference evidence="2 3" key="1">
    <citation type="submission" date="2020-08" db="EMBL/GenBank/DDBJ databases">
        <title>Genomic Encyclopedia of Type Strains, Phase IV (KMG-IV): sequencing the most valuable type-strain genomes for metagenomic binning, comparative biology and taxonomic classification.</title>
        <authorList>
            <person name="Goeker M."/>
        </authorList>
    </citation>
    <scope>NUCLEOTIDE SEQUENCE [LARGE SCALE GENOMIC DNA]</scope>
    <source>
        <strain evidence="2 3">DSM 105721</strain>
    </source>
</reference>
<protein>
    <submittedName>
        <fullName evidence="2">Uncharacterized protein</fullName>
    </submittedName>
</protein>
<dbReference type="AlphaFoldDB" id="A0A7W6I032"/>
<accession>A0A7W6I032</accession>
<comment type="caution">
    <text evidence="2">The sequence shown here is derived from an EMBL/GenBank/DDBJ whole genome shotgun (WGS) entry which is preliminary data.</text>
</comment>
<keyword evidence="3" id="KW-1185">Reference proteome</keyword>
<organism evidence="2 3">
    <name type="scientific">Butyricimonas faecihominis</name>
    <dbReference type="NCBI Taxonomy" id="1472416"/>
    <lineage>
        <taxon>Bacteria</taxon>
        <taxon>Pseudomonadati</taxon>
        <taxon>Bacteroidota</taxon>
        <taxon>Bacteroidia</taxon>
        <taxon>Bacteroidales</taxon>
        <taxon>Odoribacteraceae</taxon>
        <taxon>Butyricimonas</taxon>
    </lineage>
</organism>
<feature type="compositionally biased region" description="Basic and acidic residues" evidence="1">
    <location>
        <begin position="9"/>
        <end position="33"/>
    </location>
</feature>
<dbReference type="EMBL" id="JACIES010000018">
    <property type="protein sequence ID" value="MBB4028166.1"/>
    <property type="molecule type" value="Genomic_DNA"/>
</dbReference>
<sequence>QNVRKKKFYRENGKDHREKGGEGGKTGKRDHALARQAPFMDTRERL</sequence>
<name>A0A7W6I032_9BACT</name>
<feature type="non-terminal residue" evidence="2">
    <location>
        <position position="1"/>
    </location>
</feature>
<feature type="region of interest" description="Disordered" evidence="1">
    <location>
        <begin position="1"/>
        <end position="46"/>
    </location>
</feature>
<gene>
    <name evidence="2" type="ORF">GGR14_003994</name>
</gene>